<organism evidence="1 2">
    <name type="scientific">Mesoplasma chauliocola</name>
    <dbReference type="NCBI Taxonomy" id="216427"/>
    <lineage>
        <taxon>Bacteria</taxon>
        <taxon>Bacillati</taxon>
        <taxon>Mycoplasmatota</taxon>
        <taxon>Mollicutes</taxon>
        <taxon>Entomoplasmatales</taxon>
        <taxon>Entomoplasmataceae</taxon>
        <taxon>Mesoplasma</taxon>
    </lineage>
</organism>
<evidence type="ECO:0000313" key="2">
    <source>
        <dbReference type="Proteomes" id="UP000232229"/>
    </source>
</evidence>
<keyword evidence="2" id="KW-1185">Reference proteome</keyword>
<protein>
    <submittedName>
        <fullName evidence="1">Uncharacterized protein</fullName>
    </submittedName>
</protein>
<reference evidence="1 2" key="1">
    <citation type="submission" date="2017-08" db="EMBL/GenBank/DDBJ databases">
        <title>Complete Genome Sequence of Mesoplasma chauliocola.</title>
        <authorList>
            <person name="Knight T.F.Jr."/>
            <person name="Citino T."/>
        </authorList>
    </citation>
    <scope>NUCLEOTIDE SEQUENCE [LARGE SCALE GENOMIC DNA]</scope>
    <source>
        <strain evidence="1 2">CHPA-2</strain>
    </source>
</reference>
<proteinExistence type="predicted"/>
<name>A0A249SNG8_9MOLU</name>
<dbReference type="Proteomes" id="UP000232229">
    <property type="component" value="Chromosome"/>
</dbReference>
<gene>
    <name evidence="1" type="ORF">CK556_02500</name>
</gene>
<dbReference type="KEGG" id="mchc:CK556_02500"/>
<dbReference type="RefSeq" id="WP_051412760.1">
    <property type="nucleotide sequence ID" value="NZ_CP023173.1"/>
</dbReference>
<sequence>MQKLKVDKLKDIKGGAASGALLNGIGSIIGKTGDFIIDVAMLPFAYIEAAKGHDKAKFKIGNSSFEFDDTTSVKLSANNNISDNVIKLETMKSFDNSVINQNNNLEILQPVNTTLDANIAKDVVFNKFFG</sequence>
<accession>A0A249SNG8</accession>
<dbReference type="AlphaFoldDB" id="A0A249SNG8"/>
<evidence type="ECO:0000313" key="1">
    <source>
        <dbReference type="EMBL" id="ASZ09214.1"/>
    </source>
</evidence>
<dbReference type="STRING" id="1336232.GCA_000518825_01337"/>
<dbReference type="EMBL" id="CP023173">
    <property type="protein sequence ID" value="ASZ09214.1"/>
    <property type="molecule type" value="Genomic_DNA"/>
</dbReference>